<dbReference type="AlphaFoldDB" id="A0A0B6YN17"/>
<sequence>LQDIPDTVGITRRNNVLVLTGVSDNSTKHIQKLVSSQKLDTRKQYGALGNKTSHRVWPPKRCGDRNKKGGRESSLAGYAESRRPERRERSYTSHPSRKQPP</sequence>
<feature type="non-terminal residue" evidence="2">
    <location>
        <position position="1"/>
    </location>
</feature>
<gene>
    <name evidence="2" type="primary">ORF30714</name>
</gene>
<protein>
    <submittedName>
        <fullName evidence="2">Uncharacterized protein</fullName>
    </submittedName>
</protein>
<feature type="compositionally biased region" description="Basic and acidic residues" evidence="1">
    <location>
        <begin position="80"/>
        <end position="91"/>
    </location>
</feature>
<dbReference type="EMBL" id="HACG01010773">
    <property type="protein sequence ID" value="CEK57638.1"/>
    <property type="molecule type" value="Transcribed_RNA"/>
</dbReference>
<proteinExistence type="predicted"/>
<reference evidence="2" key="1">
    <citation type="submission" date="2014-12" db="EMBL/GenBank/DDBJ databases">
        <title>Insight into the proteome of Arion vulgaris.</title>
        <authorList>
            <person name="Aradska J."/>
            <person name="Bulat T."/>
            <person name="Smidak R."/>
            <person name="Sarate P."/>
            <person name="Gangsoo J."/>
            <person name="Sialana F."/>
            <person name="Bilban M."/>
            <person name="Lubec G."/>
        </authorList>
    </citation>
    <scope>NUCLEOTIDE SEQUENCE</scope>
    <source>
        <tissue evidence="2">Skin</tissue>
    </source>
</reference>
<evidence type="ECO:0000313" key="2">
    <source>
        <dbReference type="EMBL" id="CEK57638.1"/>
    </source>
</evidence>
<feature type="region of interest" description="Disordered" evidence="1">
    <location>
        <begin position="33"/>
        <end position="101"/>
    </location>
</feature>
<feature type="non-terminal residue" evidence="2">
    <location>
        <position position="101"/>
    </location>
</feature>
<accession>A0A0B6YN17</accession>
<feature type="compositionally biased region" description="Basic and acidic residues" evidence="1">
    <location>
        <begin position="61"/>
        <end position="71"/>
    </location>
</feature>
<name>A0A0B6YN17_9EUPU</name>
<dbReference type="Gene3D" id="3.30.420.610">
    <property type="entry name" value="LOTUS domain-like"/>
    <property type="match status" value="1"/>
</dbReference>
<evidence type="ECO:0000256" key="1">
    <source>
        <dbReference type="SAM" id="MobiDB-lite"/>
    </source>
</evidence>
<organism evidence="2">
    <name type="scientific">Arion vulgaris</name>
    <dbReference type="NCBI Taxonomy" id="1028688"/>
    <lineage>
        <taxon>Eukaryota</taxon>
        <taxon>Metazoa</taxon>
        <taxon>Spiralia</taxon>
        <taxon>Lophotrochozoa</taxon>
        <taxon>Mollusca</taxon>
        <taxon>Gastropoda</taxon>
        <taxon>Heterobranchia</taxon>
        <taxon>Euthyneura</taxon>
        <taxon>Panpulmonata</taxon>
        <taxon>Eupulmonata</taxon>
        <taxon>Stylommatophora</taxon>
        <taxon>Helicina</taxon>
        <taxon>Arionoidea</taxon>
        <taxon>Arionidae</taxon>
        <taxon>Arion</taxon>
    </lineage>
</organism>
<dbReference type="InterPro" id="IPR041966">
    <property type="entry name" value="LOTUS-like"/>
</dbReference>